<dbReference type="Gene3D" id="3.40.50.1170">
    <property type="entry name" value="L-asparaginase, N-terminal domain"/>
    <property type="match status" value="1"/>
</dbReference>
<dbReference type="CDD" id="cd08964">
    <property type="entry name" value="L-asparaginase_II"/>
    <property type="match status" value="1"/>
</dbReference>
<comment type="similarity">
    <text evidence="1 5">Belongs to the asparaginase 1 family.</text>
</comment>
<dbReference type="InterPro" id="IPR027475">
    <property type="entry name" value="Asparaginase/glutaminase_AS2"/>
</dbReference>
<dbReference type="InterPro" id="IPR037152">
    <property type="entry name" value="L-asparaginase_N_sf"/>
</dbReference>
<dbReference type="AlphaFoldDB" id="A0A6I3S343"/>
<dbReference type="GO" id="GO:0006528">
    <property type="term" value="P:asparagine metabolic process"/>
    <property type="evidence" value="ECO:0007669"/>
    <property type="project" value="InterPro"/>
</dbReference>
<dbReference type="InterPro" id="IPR004550">
    <property type="entry name" value="AsnASE_II"/>
</dbReference>
<dbReference type="EC" id="3.5.1.1" evidence="8"/>
<dbReference type="SUPFAM" id="SSF53774">
    <property type="entry name" value="Glutaminase/Asparaginase"/>
    <property type="match status" value="1"/>
</dbReference>
<feature type="active site" description="O-isoaspartyl threonine intermediate" evidence="3">
    <location>
        <position position="49"/>
    </location>
</feature>
<dbReference type="InterPro" id="IPR036152">
    <property type="entry name" value="Asp/glu_Ase-like_sf"/>
</dbReference>
<feature type="domain" description="L-asparaginase N-terminal" evidence="6">
    <location>
        <begin position="40"/>
        <end position="232"/>
    </location>
</feature>
<dbReference type="SMART" id="SM00870">
    <property type="entry name" value="Asparaginase"/>
    <property type="match status" value="1"/>
</dbReference>
<dbReference type="PIRSF" id="PIRSF500176">
    <property type="entry name" value="L_ASNase"/>
    <property type="match status" value="1"/>
</dbReference>
<protein>
    <submittedName>
        <fullName evidence="8">Type II asparaginase</fullName>
        <ecNumber evidence="8">3.5.1.1</ecNumber>
    </submittedName>
</protein>
<dbReference type="FunFam" id="3.40.50.1170:FF:000001">
    <property type="entry name" value="L-asparaginase 2"/>
    <property type="match status" value="1"/>
</dbReference>
<reference evidence="8 9" key="1">
    <citation type="journal article" date="2019" name="Nat. Med.">
        <title>A library of human gut bacterial isolates paired with longitudinal multiomics data enables mechanistic microbiome research.</title>
        <authorList>
            <person name="Poyet M."/>
            <person name="Groussin M."/>
            <person name="Gibbons S.M."/>
            <person name="Avila-Pacheco J."/>
            <person name="Jiang X."/>
            <person name="Kearney S.M."/>
            <person name="Perrotta A.R."/>
            <person name="Berdy B."/>
            <person name="Zhao S."/>
            <person name="Lieberman T.D."/>
            <person name="Swanson P.K."/>
            <person name="Smith M."/>
            <person name="Roesemann S."/>
            <person name="Alexander J.E."/>
            <person name="Rich S.A."/>
            <person name="Livny J."/>
            <person name="Vlamakis H."/>
            <person name="Clish C."/>
            <person name="Bullock K."/>
            <person name="Deik A."/>
            <person name="Scott J."/>
            <person name="Pierce K.A."/>
            <person name="Xavier R.J."/>
            <person name="Alm E.J."/>
        </authorList>
    </citation>
    <scope>NUCLEOTIDE SEQUENCE [LARGE SCALE GENOMIC DNA]</scope>
    <source>
        <strain evidence="8 9">BIOML-A2</strain>
    </source>
</reference>
<evidence type="ECO:0000256" key="5">
    <source>
        <dbReference type="RuleBase" id="RU004456"/>
    </source>
</evidence>
<dbReference type="NCBIfam" id="TIGR00520">
    <property type="entry name" value="asnASE_II"/>
    <property type="match status" value="1"/>
</dbReference>
<evidence type="ECO:0000256" key="3">
    <source>
        <dbReference type="PIRSR" id="PIRSR001220-1"/>
    </source>
</evidence>
<dbReference type="PANTHER" id="PTHR11707:SF28">
    <property type="entry name" value="60 KDA LYSOPHOSPHOLIPASE"/>
    <property type="match status" value="1"/>
</dbReference>
<evidence type="ECO:0000256" key="4">
    <source>
        <dbReference type="PIRSR" id="PIRSR001220-2"/>
    </source>
</evidence>
<evidence type="ECO:0000259" key="7">
    <source>
        <dbReference type="Pfam" id="PF17763"/>
    </source>
</evidence>
<proteinExistence type="inferred from homology"/>
<evidence type="ECO:0000259" key="6">
    <source>
        <dbReference type="Pfam" id="PF00710"/>
    </source>
</evidence>
<dbReference type="InterPro" id="IPR027474">
    <property type="entry name" value="L-asparaginase_N"/>
</dbReference>
<comment type="caution">
    <text evidence="8">The sequence shown here is derived from an EMBL/GenBank/DDBJ whole genome shotgun (WGS) entry which is preliminary data.</text>
</comment>
<dbReference type="RefSeq" id="WP_008811345.1">
    <property type="nucleotide sequence ID" value="NZ_CAJUON010000001.1"/>
</dbReference>
<evidence type="ECO:0000313" key="9">
    <source>
        <dbReference type="Proteomes" id="UP000462362"/>
    </source>
</evidence>
<accession>A0A6I3S343</accession>
<dbReference type="InterPro" id="IPR040919">
    <property type="entry name" value="Asparaginase_C"/>
</dbReference>
<dbReference type="PROSITE" id="PS00917">
    <property type="entry name" value="ASN_GLN_ASE_2"/>
    <property type="match status" value="1"/>
</dbReference>
<feature type="binding site" evidence="4">
    <location>
        <position position="96"/>
    </location>
    <ligand>
        <name>substrate</name>
    </ligand>
</feature>
<dbReference type="Pfam" id="PF00710">
    <property type="entry name" value="Asparaginase"/>
    <property type="match status" value="1"/>
</dbReference>
<dbReference type="PIRSF" id="PIRSF001220">
    <property type="entry name" value="L-ASNase_gatD"/>
    <property type="match status" value="1"/>
</dbReference>
<dbReference type="Proteomes" id="UP000462362">
    <property type="component" value="Unassembled WGS sequence"/>
</dbReference>
<dbReference type="InterPro" id="IPR027473">
    <property type="entry name" value="L-asparaginase_C"/>
</dbReference>
<gene>
    <name evidence="8" type="ORF">GMD42_10630</name>
</gene>
<dbReference type="Gene3D" id="3.40.50.40">
    <property type="match status" value="1"/>
</dbReference>
<dbReference type="PRINTS" id="PR00139">
    <property type="entry name" value="ASNGLNASE"/>
</dbReference>
<evidence type="ECO:0000256" key="2">
    <source>
        <dbReference type="ARBA" id="ARBA00022801"/>
    </source>
</evidence>
<name>A0A6I3S343_9BURK</name>
<feature type="domain" description="Asparaginase/glutaminase C-terminal" evidence="7">
    <location>
        <begin position="253"/>
        <end position="362"/>
    </location>
</feature>
<dbReference type="PROSITE" id="PS00144">
    <property type="entry name" value="ASN_GLN_ASE_1"/>
    <property type="match status" value="1"/>
</dbReference>
<evidence type="ECO:0000313" key="8">
    <source>
        <dbReference type="EMBL" id="MTU44046.1"/>
    </source>
</evidence>
<dbReference type="Pfam" id="PF17763">
    <property type="entry name" value="Asparaginase_C"/>
    <property type="match status" value="1"/>
</dbReference>
<sequence>MHIKKCFTAIFISSAFLSAGLVNSHAAEAPVQQQKVAKPNVVILATGGTIAGSAASNTQMTGYKAGALGIDVLLQAVPEIHKVANVKGEQISNIGSESMNNKIWLKLAKRINELLAKPDVDGIVITHGTDTLEETAYFLNLVTKSDKPVVIIGAMRPATAISADGPVNILNAVNLAASKDAKGRGVLIAMNDNINGARDVQKTNTLRVDTFQSPELGYLGYFENGRPVFYKATTRKHTIDTEFDVSNLNDLPRVDIIYSHVNDDGRMAEAAVANGAKGIVHAGTGNGSIHEAAEPALYDAAKKGIVVVRSARVPNGPTIESTAAWDKAGFVHAGTLNPQKARILLQLGLTKTNDPQKISEMFKQY</sequence>
<feature type="binding site" evidence="4">
    <location>
        <begin position="129"/>
        <end position="130"/>
    </location>
    <ligand>
        <name>substrate</name>
    </ligand>
</feature>
<keyword evidence="2 8" id="KW-0378">Hydrolase</keyword>
<dbReference type="PANTHER" id="PTHR11707">
    <property type="entry name" value="L-ASPARAGINASE"/>
    <property type="match status" value="1"/>
</dbReference>
<dbReference type="EMBL" id="WNCL01000042">
    <property type="protein sequence ID" value="MTU44046.1"/>
    <property type="molecule type" value="Genomic_DNA"/>
</dbReference>
<organism evidence="8 9">
    <name type="scientific">Parasutterella excrementihominis</name>
    <dbReference type="NCBI Taxonomy" id="487175"/>
    <lineage>
        <taxon>Bacteria</taxon>
        <taxon>Pseudomonadati</taxon>
        <taxon>Pseudomonadota</taxon>
        <taxon>Betaproteobacteria</taxon>
        <taxon>Burkholderiales</taxon>
        <taxon>Sutterellaceae</taxon>
        <taxon>Parasutterella</taxon>
    </lineage>
</organism>
<dbReference type="InterPro" id="IPR020827">
    <property type="entry name" value="Asparaginase/glutaminase_AS1"/>
</dbReference>
<dbReference type="InterPro" id="IPR006034">
    <property type="entry name" value="Asparaginase/glutaminase-like"/>
</dbReference>
<dbReference type="GO" id="GO:0004067">
    <property type="term" value="F:asparaginase activity"/>
    <property type="evidence" value="ECO:0007669"/>
    <property type="project" value="UniProtKB-UniRule"/>
</dbReference>
<evidence type="ECO:0000256" key="1">
    <source>
        <dbReference type="ARBA" id="ARBA00010518"/>
    </source>
</evidence>
<dbReference type="PROSITE" id="PS51732">
    <property type="entry name" value="ASN_GLN_ASE_3"/>
    <property type="match status" value="1"/>
</dbReference>